<evidence type="ECO:0000313" key="2">
    <source>
        <dbReference type="Proteomes" id="UP000234857"/>
    </source>
</evidence>
<reference evidence="1 2" key="1">
    <citation type="submission" date="2017-11" db="EMBL/GenBank/DDBJ databases">
        <title>Genome-resolved metagenomics identifies genetic mobility, metabolic interactions, and unexpected diversity in perchlorate-reducing communities.</title>
        <authorList>
            <person name="Barnum T.P."/>
            <person name="Figueroa I.A."/>
            <person name="Carlstrom C.I."/>
            <person name="Lucas L.N."/>
            <person name="Engelbrektson A.L."/>
            <person name="Coates J.D."/>
        </authorList>
    </citation>
    <scope>NUCLEOTIDE SEQUENCE [LARGE SCALE GENOMIC DNA]</scope>
    <source>
        <strain evidence="1">BM706</strain>
    </source>
</reference>
<protein>
    <submittedName>
        <fullName evidence="1">Uncharacterized protein</fullName>
    </submittedName>
</protein>
<dbReference type="Proteomes" id="UP000234857">
    <property type="component" value="Unassembled WGS sequence"/>
</dbReference>
<feature type="non-terminal residue" evidence="1">
    <location>
        <position position="290"/>
    </location>
</feature>
<proteinExistence type="predicted"/>
<dbReference type="AlphaFoldDB" id="A0A2N5ZM69"/>
<name>A0A2N5ZM69_MUIH1</name>
<gene>
    <name evidence="1" type="ORF">C0601_01175</name>
</gene>
<organism evidence="1 2">
    <name type="scientific">Muiribacterium halophilum</name>
    <dbReference type="NCBI Taxonomy" id="2053465"/>
    <lineage>
        <taxon>Bacteria</taxon>
        <taxon>Candidatus Muiribacteriota</taxon>
        <taxon>Candidatus Muiribacteriia</taxon>
        <taxon>Candidatus Muiribacteriales</taxon>
        <taxon>Candidatus Muiribacteriaceae</taxon>
        <taxon>Candidatus Muiribacterium</taxon>
    </lineage>
</organism>
<dbReference type="EMBL" id="PKTG01000021">
    <property type="protein sequence ID" value="PLX19703.1"/>
    <property type="molecule type" value="Genomic_DNA"/>
</dbReference>
<evidence type="ECO:0000313" key="1">
    <source>
        <dbReference type="EMBL" id="PLX19703.1"/>
    </source>
</evidence>
<accession>A0A2N5ZM69</accession>
<sequence>MRRRLYIIIFLTLISIIFYEGCGSNRVDIMPNLSSAGLNINVEWPVRQLNQSSARTAPPEYLNISTIEILLIDLDEYAAIEAQSTDEVDSFYIGKDMNSRYWEFDVKEGSEYRDGTEITDIPAGNYAFYFMPEDINGDYPFYYFEKIIIEDGKTTNVNIQYEDWTIDVPVGASAAPAISQRTANSLTLDWYDNGTNDSYAIYIDGSLYTNYDASLDTSEGYLYLEITGLDNGTDYSIHFETIKDSSKLEEFDITENTKFFADVNLETAIIIALNSVLPADSQISSESQLT</sequence>
<comment type="caution">
    <text evidence="1">The sequence shown here is derived from an EMBL/GenBank/DDBJ whole genome shotgun (WGS) entry which is preliminary data.</text>
</comment>